<dbReference type="AlphaFoldDB" id="A0A139SPP3"/>
<dbReference type="Pfam" id="PF03091">
    <property type="entry name" value="CutA1"/>
    <property type="match status" value="1"/>
</dbReference>
<dbReference type="Gene3D" id="3.30.70.120">
    <property type="match status" value="1"/>
</dbReference>
<dbReference type="EMBL" id="LSZQ01000031">
    <property type="protein sequence ID" value="KXU36503.1"/>
    <property type="molecule type" value="Genomic_DNA"/>
</dbReference>
<gene>
    <name evidence="2" type="ORF">AXK11_04395</name>
</gene>
<protein>
    <submittedName>
        <fullName evidence="2">Cation tolerance protein CutA</fullName>
    </submittedName>
</protein>
<evidence type="ECO:0000256" key="1">
    <source>
        <dbReference type="ARBA" id="ARBA00010169"/>
    </source>
</evidence>
<comment type="caution">
    <text evidence="2">The sequence shown here is derived from an EMBL/GenBank/DDBJ whole genome shotgun (WGS) entry which is preliminary data.</text>
</comment>
<dbReference type="SUPFAM" id="SSF54913">
    <property type="entry name" value="GlnB-like"/>
    <property type="match status" value="1"/>
</dbReference>
<keyword evidence="3" id="KW-1185">Reference proteome</keyword>
<dbReference type="InterPro" id="IPR015867">
    <property type="entry name" value="N-reg_PII/ATP_PRibTrfase_C"/>
</dbReference>
<sequence>MWIAWTSLSSREDAEGIARQTVEQGLAACVQLDGPIRSTYRWQGQLEQTEEWRLCFKLLPEQAAALEALVHRLHPYEVPEWLCVEAAQVSEKYLSWARSSG</sequence>
<dbReference type="STRING" id="1548207.AXK11_04395"/>
<evidence type="ECO:0000313" key="3">
    <source>
        <dbReference type="Proteomes" id="UP000070058"/>
    </source>
</evidence>
<dbReference type="PANTHER" id="PTHR23419:SF8">
    <property type="entry name" value="FI09726P"/>
    <property type="match status" value="1"/>
</dbReference>
<dbReference type="InterPro" id="IPR011322">
    <property type="entry name" value="N-reg_PII-like_a/b"/>
</dbReference>
<accession>A0A139SPP3</accession>
<comment type="similarity">
    <text evidence="1">Belongs to the CutA family.</text>
</comment>
<dbReference type="PANTHER" id="PTHR23419">
    <property type="entry name" value="DIVALENT CATION TOLERANCE CUTA-RELATED"/>
    <property type="match status" value="1"/>
</dbReference>
<dbReference type="Proteomes" id="UP000070058">
    <property type="component" value="Unassembled WGS sequence"/>
</dbReference>
<proteinExistence type="inferred from homology"/>
<dbReference type="GO" id="GO:0005507">
    <property type="term" value="F:copper ion binding"/>
    <property type="evidence" value="ECO:0007669"/>
    <property type="project" value="TreeGrafter"/>
</dbReference>
<dbReference type="OrthoDB" id="37622at2"/>
<reference evidence="3" key="1">
    <citation type="submission" date="2016-02" db="EMBL/GenBank/DDBJ databases">
        <authorList>
            <person name="Sanders J.G."/>
            <person name="Lin J.Y."/>
            <person name="Wertz J.T."/>
            <person name="Russell J.A."/>
            <person name="Moreau C.S."/>
            <person name="Powell S."/>
        </authorList>
    </citation>
    <scope>NUCLEOTIDE SEQUENCE [LARGE SCALE GENOMIC DNA]</scope>
    <source>
        <strain evidence="3">CAG34</strain>
    </source>
</reference>
<dbReference type="GO" id="GO:0010038">
    <property type="term" value="P:response to metal ion"/>
    <property type="evidence" value="ECO:0007669"/>
    <property type="project" value="InterPro"/>
</dbReference>
<name>A0A139SPP3_9BACT</name>
<dbReference type="InterPro" id="IPR004323">
    <property type="entry name" value="Ion_tolerance_CutA"/>
</dbReference>
<organism evidence="2 3">
    <name type="scientific">Cephaloticoccus primus</name>
    <dbReference type="NCBI Taxonomy" id="1548207"/>
    <lineage>
        <taxon>Bacteria</taxon>
        <taxon>Pseudomonadati</taxon>
        <taxon>Verrucomicrobiota</taxon>
        <taxon>Opitutia</taxon>
        <taxon>Opitutales</taxon>
        <taxon>Opitutaceae</taxon>
        <taxon>Cephaloticoccus</taxon>
    </lineage>
</organism>
<evidence type="ECO:0000313" key="2">
    <source>
        <dbReference type="EMBL" id="KXU36503.1"/>
    </source>
</evidence>